<evidence type="ECO:0000256" key="3">
    <source>
        <dbReference type="PIRSR" id="PIRSR637359-2"/>
    </source>
</evidence>
<keyword evidence="2" id="KW-0325">Glycoprotein</keyword>
<keyword evidence="1" id="KW-0808">Transferase</keyword>
<evidence type="ECO:0000256" key="2">
    <source>
        <dbReference type="ARBA" id="ARBA00023180"/>
    </source>
</evidence>
<evidence type="ECO:0000259" key="4">
    <source>
        <dbReference type="Pfam" id="PF00685"/>
    </source>
</evidence>
<dbReference type="AlphaFoldDB" id="A9UVV9"/>
<evidence type="ECO:0000256" key="1">
    <source>
        <dbReference type="ARBA" id="ARBA00022679"/>
    </source>
</evidence>
<dbReference type="PANTHER" id="PTHR10605">
    <property type="entry name" value="HEPARAN SULFATE SULFOTRANSFERASE"/>
    <property type="match status" value="1"/>
</dbReference>
<dbReference type="Gene3D" id="3.40.50.300">
    <property type="entry name" value="P-loop containing nucleotide triphosphate hydrolases"/>
    <property type="match status" value="1"/>
</dbReference>
<keyword evidence="6" id="KW-1185">Reference proteome</keyword>
<feature type="domain" description="Sulfotransferase" evidence="4">
    <location>
        <begin position="188"/>
        <end position="389"/>
    </location>
</feature>
<sequence>MGGVKERKEGATCCSQAVTPPRKPHSFQFIPRRRSLSLSLSLSLSNSQTLSLSLKLSLSLSNSLSLKLSQTLSNSLKLSQTLSNSQTLSLKLSQTLKLSLSNSLKLSQTLSNSLSLTKLSRGTTSLFHYLTHHPETRTNINGTKEFHILHHGGTLEDYNAHFPTPSPFQTDAAATPLCVDGSVSSLISHAAPRRLHDWCGSKVKLIAVLREPVTRIASTFLMRQRLGIKSVHPGTPFGPWLHKELNRFRQQERAWPTWVQEDQGVVAHLHQYENEAHRQLFTHGPHDSRFKIELFEQADNVIYDGLYAFHLERWFKVFPRDNFLILFYDELFANGNATVAGLERIYRFLGLPTLPPSDLQQIVRVHYNTRLDDHHAHPELSDYRGVACSTLRAIARGQEKLKKESKT</sequence>
<dbReference type="GeneID" id="5889778"/>
<dbReference type="PANTHER" id="PTHR10605:SF56">
    <property type="entry name" value="BIFUNCTIONAL HEPARAN SULFATE N-DEACETYLASE_N-SULFOTRANSFERASE"/>
    <property type="match status" value="1"/>
</dbReference>
<dbReference type="InParanoid" id="A9UVV9"/>
<dbReference type="KEGG" id="mbr:MONBRDRAFT_31863"/>
<evidence type="ECO:0000313" key="6">
    <source>
        <dbReference type="Proteomes" id="UP000001357"/>
    </source>
</evidence>
<dbReference type="Pfam" id="PF00685">
    <property type="entry name" value="Sulfotransfer_1"/>
    <property type="match status" value="1"/>
</dbReference>
<reference evidence="5 6" key="1">
    <citation type="journal article" date="2008" name="Nature">
        <title>The genome of the choanoflagellate Monosiga brevicollis and the origin of metazoans.</title>
        <authorList>
            <consortium name="JGI Sequencing"/>
            <person name="King N."/>
            <person name="Westbrook M.J."/>
            <person name="Young S.L."/>
            <person name="Kuo A."/>
            <person name="Abedin M."/>
            <person name="Chapman J."/>
            <person name="Fairclough S."/>
            <person name="Hellsten U."/>
            <person name="Isogai Y."/>
            <person name="Letunic I."/>
            <person name="Marr M."/>
            <person name="Pincus D."/>
            <person name="Putnam N."/>
            <person name="Rokas A."/>
            <person name="Wright K.J."/>
            <person name="Zuzow R."/>
            <person name="Dirks W."/>
            <person name="Good M."/>
            <person name="Goodstein D."/>
            <person name="Lemons D."/>
            <person name="Li W."/>
            <person name="Lyons J.B."/>
            <person name="Morris A."/>
            <person name="Nichols S."/>
            <person name="Richter D.J."/>
            <person name="Salamov A."/>
            <person name="Bork P."/>
            <person name="Lim W.A."/>
            <person name="Manning G."/>
            <person name="Miller W.T."/>
            <person name="McGinnis W."/>
            <person name="Shapiro H."/>
            <person name="Tjian R."/>
            <person name="Grigoriev I.V."/>
            <person name="Rokhsar D."/>
        </authorList>
    </citation>
    <scope>NUCLEOTIDE SEQUENCE [LARGE SCALE GENOMIC DNA]</scope>
    <source>
        <strain evidence="6">MX1 / ATCC 50154</strain>
    </source>
</reference>
<feature type="binding site" evidence="3">
    <location>
        <position position="210"/>
    </location>
    <ligand>
        <name>3'-phosphoadenylyl sulfate</name>
        <dbReference type="ChEBI" id="CHEBI:58339"/>
    </ligand>
</feature>
<dbReference type="InterPro" id="IPR037359">
    <property type="entry name" value="NST/OST"/>
</dbReference>
<proteinExistence type="predicted"/>
<dbReference type="GO" id="GO:0008146">
    <property type="term" value="F:sulfotransferase activity"/>
    <property type="evidence" value="ECO:0007669"/>
    <property type="project" value="InterPro"/>
</dbReference>
<dbReference type="InterPro" id="IPR000863">
    <property type="entry name" value="Sulfotransferase_dom"/>
</dbReference>
<name>A9UVV9_MONBE</name>
<dbReference type="SUPFAM" id="SSF52540">
    <property type="entry name" value="P-loop containing nucleoside triphosphate hydrolases"/>
    <property type="match status" value="1"/>
</dbReference>
<dbReference type="InterPro" id="IPR027417">
    <property type="entry name" value="P-loop_NTPase"/>
</dbReference>
<evidence type="ECO:0000313" key="5">
    <source>
        <dbReference type="EMBL" id="EDQ90657.1"/>
    </source>
</evidence>
<feature type="binding site" evidence="3">
    <location>
        <position position="218"/>
    </location>
    <ligand>
        <name>3'-phosphoadenylyl sulfate</name>
        <dbReference type="ChEBI" id="CHEBI:58339"/>
    </ligand>
</feature>
<dbReference type="EMBL" id="CH991547">
    <property type="protein sequence ID" value="EDQ90657.1"/>
    <property type="molecule type" value="Genomic_DNA"/>
</dbReference>
<accession>A9UVV9</accession>
<dbReference type="RefSeq" id="XP_001744708.1">
    <property type="nucleotide sequence ID" value="XM_001744656.1"/>
</dbReference>
<gene>
    <name evidence="5" type="ORF">MONBRDRAFT_31863</name>
</gene>
<dbReference type="Proteomes" id="UP000001357">
    <property type="component" value="Unassembled WGS sequence"/>
</dbReference>
<protein>
    <recommendedName>
        <fullName evidence="4">Sulfotransferase domain-containing protein</fullName>
    </recommendedName>
</protein>
<organism evidence="5 6">
    <name type="scientific">Monosiga brevicollis</name>
    <name type="common">Choanoflagellate</name>
    <dbReference type="NCBI Taxonomy" id="81824"/>
    <lineage>
        <taxon>Eukaryota</taxon>
        <taxon>Choanoflagellata</taxon>
        <taxon>Craspedida</taxon>
        <taxon>Salpingoecidae</taxon>
        <taxon>Monosiga</taxon>
    </lineage>
</organism>